<evidence type="ECO:0000256" key="3">
    <source>
        <dbReference type="ARBA" id="ARBA00022840"/>
    </source>
</evidence>
<dbReference type="InterPro" id="IPR024185">
    <property type="entry name" value="FTHF_cligase-like_sf"/>
</dbReference>
<comment type="catalytic activity">
    <reaction evidence="5">
        <text>(6S)-5-formyl-5,6,7,8-tetrahydrofolate + ATP = (6R)-5,10-methenyltetrahydrofolate + ADP + phosphate</text>
        <dbReference type="Rhea" id="RHEA:10488"/>
        <dbReference type="ChEBI" id="CHEBI:30616"/>
        <dbReference type="ChEBI" id="CHEBI:43474"/>
        <dbReference type="ChEBI" id="CHEBI:57455"/>
        <dbReference type="ChEBI" id="CHEBI:57457"/>
        <dbReference type="ChEBI" id="CHEBI:456216"/>
        <dbReference type="EC" id="6.3.3.2"/>
    </reaction>
</comment>
<keyword evidence="5" id="KW-0460">Magnesium</keyword>
<evidence type="ECO:0000313" key="7">
    <source>
        <dbReference type="Proteomes" id="UP000284219"/>
    </source>
</evidence>
<dbReference type="PANTHER" id="PTHR23407">
    <property type="entry name" value="ATPASE INHIBITOR/5-FORMYLTETRAHYDROFOLATE CYCLO-LIGASE"/>
    <property type="match status" value="1"/>
</dbReference>
<dbReference type="EMBL" id="MCHY01000009">
    <property type="protein sequence ID" value="RKD23199.1"/>
    <property type="molecule type" value="Genomic_DNA"/>
</dbReference>
<evidence type="ECO:0000256" key="5">
    <source>
        <dbReference type="RuleBase" id="RU361279"/>
    </source>
</evidence>
<feature type="binding site" evidence="4">
    <location>
        <position position="38"/>
    </location>
    <ligand>
        <name>substrate</name>
    </ligand>
</feature>
<dbReference type="SUPFAM" id="SSF100950">
    <property type="entry name" value="NagB/RpiA/CoA transferase-like"/>
    <property type="match status" value="1"/>
</dbReference>
<keyword evidence="5" id="KW-0479">Metal-binding</keyword>
<dbReference type="GO" id="GO:0046872">
    <property type="term" value="F:metal ion binding"/>
    <property type="evidence" value="ECO:0007669"/>
    <property type="project" value="UniProtKB-KW"/>
</dbReference>
<dbReference type="GO" id="GO:0005524">
    <property type="term" value="F:ATP binding"/>
    <property type="evidence" value="ECO:0007669"/>
    <property type="project" value="UniProtKB-KW"/>
</dbReference>
<dbReference type="GO" id="GO:0035999">
    <property type="term" value="P:tetrahydrofolate interconversion"/>
    <property type="evidence" value="ECO:0007669"/>
    <property type="project" value="TreeGrafter"/>
</dbReference>
<organism evidence="6 7">
    <name type="scientific">Ammoniphilus oxalaticus</name>
    <dbReference type="NCBI Taxonomy" id="66863"/>
    <lineage>
        <taxon>Bacteria</taxon>
        <taxon>Bacillati</taxon>
        <taxon>Bacillota</taxon>
        <taxon>Bacilli</taxon>
        <taxon>Bacillales</taxon>
        <taxon>Paenibacillaceae</taxon>
        <taxon>Aneurinibacillus group</taxon>
        <taxon>Ammoniphilus</taxon>
    </lineage>
</organism>
<dbReference type="InterPro" id="IPR037171">
    <property type="entry name" value="NagB/RpiA_transferase-like"/>
</dbReference>
<dbReference type="PANTHER" id="PTHR23407:SF1">
    <property type="entry name" value="5-FORMYLTETRAHYDROFOLATE CYCLO-LIGASE"/>
    <property type="match status" value="1"/>
</dbReference>
<sequence>MPADVRQAKSSLIVEQILRNTLYQKSKLLFSFVPFDHEIDLRSLLEQALADGKQVAIPLADMKNKQMTLYYFERWDQLQPGVYGILEPDPLRSKQVDPSEIDLIVMPGVGFDRKGGRIGYGGGFYDRFLAKLDPRPPLLAPCFSEQLMEEAPMEEHDFRVDLIITEQETIICKK</sequence>
<gene>
    <name evidence="6" type="ORF">BEP19_10055</name>
</gene>
<dbReference type="Gene3D" id="3.40.50.10420">
    <property type="entry name" value="NagB/RpiA/CoA transferase-like"/>
    <property type="match status" value="1"/>
</dbReference>
<keyword evidence="6" id="KW-0436">Ligase</keyword>
<evidence type="ECO:0000256" key="4">
    <source>
        <dbReference type="PIRSR" id="PIRSR006806-1"/>
    </source>
</evidence>
<dbReference type="InterPro" id="IPR002698">
    <property type="entry name" value="FTHF_cligase"/>
</dbReference>
<name>A0A419SHD9_9BACL</name>
<accession>A0A419SHD9</accession>
<dbReference type="NCBIfam" id="TIGR02727">
    <property type="entry name" value="MTHFS_bact"/>
    <property type="match status" value="1"/>
</dbReference>
<keyword evidence="2 4" id="KW-0547">Nucleotide-binding</keyword>
<dbReference type="Proteomes" id="UP000284219">
    <property type="component" value="Unassembled WGS sequence"/>
</dbReference>
<comment type="cofactor">
    <cofactor evidence="5">
        <name>Mg(2+)</name>
        <dbReference type="ChEBI" id="CHEBI:18420"/>
    </cofactor>
</comment>
<dbReference type="EC" id="6.3.3.2" evidence="5"/>
<evidence type="ECO:0000256" key="2">
    <source>
        <dbReference type="ARBA" id="ARBA00022741"/>
    </source>
</evidence>
<feature type="binding site" evidence="4">
    <location>
        <begin position="117"/>
        <end position="125"/>
    </location>
    <ligand>
        <name>ATP</name>
        <dbReference type="ChEBI" id="CHEBI:30616"/>
    </ligand>
</feature>
<dbReference type="PIRSF" id="PIRSF006806">
    <property type="entry name" value="FTHF_cligase"/>
    <property type="match status" value="1"/>
</dbReference>
<protein>
    <recommendedName>
        <fullName evidence="5">5-formyltetrahydrofolate cyclo-ligase</fullName>
        <ecNumber evidence="5">6.3.3.2</ecNumber>
    </recommendedName>
</protein>
<evidence type="ECO:0000313" key="6">
    <source>
        <dbReference type="EMBL" id="RKD23199.1"/>
    </source>
</evidence>
<keyword evidence="7" id="KW-1185">Reference proteome</keyword>
<feature type="binding site" evidence="4">
    <location>
        <position position="33"/>
    </location>
    <ligand>
        <name>substrate</name>
    </ligand>
</feature>
<comment type="caution">
    <text evidence="6">The sequence shown here is derived from an EMBL/GenBank/DDBJ whole genome shotgun (WGS) entry which is preliminary data.</text>
</comment>
<reference evidence="6 7" key="1">
    <citation type="submission" date="2016-08" db="EMBL/GenBank/DDBJ databases">
        <title>Novel Firmicute Genomes.</title>
        <authorList>
            <person name="Poppleton D.I."/>
            <person name="Gribaldo S."/>
        </authorList>
    </citation>
    <scope>NUCLEOTIDE SEQUENCE [LARGE SCALE GENOMIC DNA]</scope>
    <source>
        <strain evidence="6 7">RAOx-1</strain>
    </source>
</reference>
<proteinExistence type="inferred from homology"/>
<dbReference type="Pfam" id="PF01812">
    <property type="entry name" value="5-FTHF_cyc-lig"/>
    <property type="match status" value="1"/>
</dbReference>
<dbReference type="AlphaFoldDB" id="A0A419SHD9"/>
<keyword evidence="3 4" id="KW-0067">ATP-binding</keyword>
<dbReference type="GO" id="GO:0030272">
    <property type="term" value="F:5-formyltetrahydrofolate cyclo-ligase activity"/>
    <property type="evidence" value="ECO:0007669"/>
    <property type="project" value="UniProtKB-EC"/>
</dbReference>
<evidence type="ECO:0000256" key="1">
    <source>
        <dbReference type="ARBA" id="ARBA00010638"/>
    </source>
</evidence>
<dbReference type="GO" id="GO:0009396">
    <property type="term" value="P:folic acid-containing compound biosynthetic process"/>
    <property type="evidence" value="ECO:0007669"/>
    <property type="project" value="TreeGrafter"/>
</dbReference>
<comment type="similarity">
    <text evidence="1 5">Belongs to the 5-formyltetrahydrofolate cyclo-ligase family.</text>
</comment>